<dbReference type="EMBL" id="FMZZ01000002">
    <property type="protein sequence ID" value="SDC51696.1"/>
    <property type="molecule type" value="Genomic_DNA"/>
</dbReference>
<proteinExistence type="predicted"/>
<protein>
    <recommendedName>
        <fullName evidence="4">PPE family protein</fullName>
    </recommendedName>
</protein>
<keyword evidence="3" id="KW-1185">Reference proteome</keyword>
<accession>A0A1G6M9P4</accession>
<gene>
    <name evidence="2" type="ORF">SAMN05216174_102420</name>
</gene>
<dbReference type="RefSeq" id="WP_091449164.1">
    <property type="nucleotide sequence ID" value="NZ_FMZZ01000002.1"/>
</dbReference>
<evidence type="ECO:0008006" key="4">
    <source>
        <dbReference type="Google" id="ProtNLM"/>
    </source>
</evidence>
<feature type="region of interest" description="Disordered" evidence="1">
    <location>
        <begin position="134"/>
        <end position="170"/>
    </location>
</feature>
<evidence type="ECO:0000313" key="3">
    <source>
        <dbReference type="Proteomes" id="UP000199501"/>
    </source>
</evidence>
<dbReference type="Proteomes" id="UP000199501">
    <property type="component" value="Unassembled WGS sequence"/>
</dbReference>
<feature type="compositionally biased region" description="Pro residues" evidence="1">
    <location>
        <begin position="137"/>
        <end position="168"/>
    </location>
</feature>
<dbReference type="AlphaFoldDB" id="A0A1G6M9P4"/>
<organism evidence="2 3">
    <name type="scientific">Actinokineospora iranica</name>
    <dbReference type="NCBI Taxonomy" id="1271860"/>
    <lineage>
        <taxon>Bacteria</taxon>
        <taxon>Bacillati</taxon>
        <taxon>Actinomycetota</taxon>
        <taxon>Actinomycetes</taxon>
        <taxon>Pseudonocardiales</taxon>
        <taxon>Pseudonocardiaceae</taxon>
        <taxon>Actinokineospora</taxon>
    </lineage>
</organism>
<reference evidence="3" key="1">
    <citation type="submission" date="2016-10" db="EMBL/GenBank/DDBJ databases">
        <authorList>
            <person name="Varghese N."/>
            <person name="Submissions S."/>
        </authorList>
    </citation>
    <scope>NUCLEOTIDE SEQUENCE [LARGE SCALE GENOMIC DNA]</scope>
    <source>
        <strain evidence="3">IBRC-M 10403</strain>
    </source>
</reference>
<evidence type="ECO:0000256" key="1">
    <source>
        <dbReference type="SAM" id="MobiDB-lite"/>
    </source>
</evidence>
<dbReference type="STRING" id="1271860.SAMN05216174_102420"/>
<sequence length="207" mass="22501">MGAPIPDDPAQPPGARNLVRILTETLEVHDEALSAGDNLKARLTPQHYTGAARDALVDTGLAKLQAQWRQVADVHGKAVERVGGHNTFLHNLPDLWAEPADRPRLHELWARHTGMVADDLLAWAAELDRLGHVDFADPPPPAPRPDPVAPRPEPLPAPPVPPPAPVPVARPDVRQVAAEFAQTYQAADRLRDQMLAGGRADHLRWPG</sequence>
<evidence type="ECO:0000313" key="2">
    <source>
        <dbReference type="EMBL" id="SDC51696.1"/>
    </source>
</evidence>
<name>A0A1G6M9P4_9PSEU</name>
<dbReference type="OrthoDB" id="3700909at2"/>